<dbReference type="GO" id="GO:0098609">
    <property type="term" value="P:cell-cell adhesion"/>
    <property type="evidence" value="ECO:0007669"/>
    <property type="project" value="TreeGrafter"/>
</dbReference>
<comment type="subcellular location">
    <subcellularLocation>
        <location evidence="1">Cytoplasm</location>
        <location evidence="1">Cytoskeleton</location>
    </subcellularLocation>
</comment>
<dbReference type="InterPro" id="IPR000299">
    <property type="entry name" value="FERM_domain"/>
</dbReference>
<dbReference type="CDD" id="cd17089">
    <property type="entry name" value="FERM_F0_TLN"/>
    <property type="match status" value="1"/>
</dbReference>
<feature type="coiled-coil region" evidence="4">
    <location>
        <begin position="2826"/>
        <end position="2853"/>
    </location>
</feature>
<dbReference type="Gene3D" id="1.20.1420.10">
    <property type="entry name" value="Talin, central domain"/>
    <property type="match status" value="8"/>
</dbReference>
<keyword evidence="2" id="KW-0963">Cytoplasm</keyword>
<dbReference type="Gene3D" id="2.30.29.30">
    <property type="entry name" value="Pleckstrin-homology domain (PH domain)/Phosphotyrosine-binding domain (PTB)"/>
    <property type="match status" value="1"/>
</dbReference>
<dbReference type="SUPFAM" id="SSF47220">
    <property type="entry name" value="alpha-catenin/vinculin-like"/>
    <property type="match status" value="1"/>
</dbReference>
<dbReference type="PANTHER" id="PTHR19981:SF1">
    <property type="entry name" value="RHEA, ISOFORM B"/>
    <property type="match status" value="1"/>
</dbReference>
<dbReference type="Pfam" id="PF21692">
    <property type="entry name" value="Talin_R4"/>
    <property type="match status" value="1"/>
</dbReference>
<dbReference type="SUPFAM" id="SSF50729">
    <property type="entry name" value="PH domain-like"/>
    <property type="match status" value="1"/>
</dbReference>
<dbReference type="GO" id="GO:0005856">
    <property type="term" value="C:cytoskeleton"/>
    <property type="evidence" value="ECO:0007669"/>
    <property type="project" value="UniProtKB-SubCell"/>
</dbReference>
<accession>A0A564YWH5</accession>
<feature type="domain" description="FERM" evidence="5">
    <location>
        <begin position="93"/>
        <end position="417"/>
    </location>
</feature>
<dbReference type="SUPFAM" id="SSF109885">
    <property type="entry name" value="I/LWEQ domain"/>
    <property type="match status" value="3"/>
</dbReference>
<evidence type="ECO:0000256" key="3">
    <source>
        <dbReference type="ARBA" id="ARBA00023212"/>
    </source>
</evidence>
<dbReference type="InterPro" id="IPR014352">
    <property type="entry name" value="FERM/acyl-CoA-bd_prot_sf"/>
</dbReference>
<organism evidence="6 7">
    <name type="scientific">Hymenolepis diminuta</name>
    <name type="common">Rat tapeworm</name>
    <dbReference type="NCBI Taxonomy" id="6216"/>
    <lineage>
        <taxon>Eukaryota</taxon>
        <taxon>Metazoa</taxon>
        <taxon>Spiralia</taxon>
        <taxon>Lophotrochozoa</taxon>
        <taxon>Platyhelminthes</taxon>
        <taxon>Cestoda</taxon>
        <taxon>Eucestoda</taxon>
        <taxon>Cyclophyllidea</taxon>
        <taxon>Hymenolepididae</taxon>
        <taxon>Hymenolepis</taxon>
    </lineage>
</organism>
<dbReference type="InterPro" id="IPR032425">
    <property type="entry name" value="FERM_f0"/>
</dbReference>
<dbReference type="Gene3D" id="3.10.20.90">
    <property type="entry name" value="Phosphatidylinositol 3-kinase Catalytic Subunit, Chain A, domain 1"/>
    <property type="match status" value="2"/>
</dbReference>
<dbReference type="PANTHER" id="PTHR19981">
    <property type="entry name" value="TALIN"/>
    <property type="match status" value="1"/>
</dbReference>
<dbReference type="Gene3D" id="1.20.120.230">
    <property type="entry name" value="Alpha-catenin/vinculin-like"/>
    <property type="match status" value="4"/>
</dbReference>
<proteinExistence type="predicted"/>
<keyword evidence="3" id="KW-0206">Cytoskeleton</keyword>
<dbReference type="InterPro" id="IPR036723">
    <property type="entry name" value="Alpha-catenin/vinculin-like_sf"/>
</dbReference>
<dbReference type="GO" id="GO:0001726">
    <property type="term" value="C:ruffle"/>
    <property type="evidence" value="ECO:0007669"/>
    <property type="project" value="InterPro"/>
</dbReference>
<dbReference type="GO" id="GO:0005886">
    <property type="term" value="C:plasma membrane"/>
    <property type="evidence" value="ECO:0007669"/>
    <property type="project" value="TreeGrafter"/>
</dbReference>
<dbReference type="Pfam" id="PF21865">
    <property type="entry name" value="TLN1-like_RS"/>
    <property type="match status" value="1"/>
</dbReference>
<dbReference type="GO" id="GO:0030036">
    <property type="term" value="P:actin cytoskeleton organization"/>
    <property type="evidence" value="ECO:0007669"/>
    <property type="project" value="TreeGrafter"/>
</dbReference>
<dbReference type="Pfam" id="PF25177">
    <property type="entry name" value="Talin_VBS2"/>
    <property type="match status" value="1"/>
</dbReference>
<evidence type="ECO:0000256" key="2">
    <source>
        <dbReference type="ARBA" id="ARBA00022490"/>
    </source>
</evidence>
<dbReference type="InterPro" id="IPR036476">
    <property type="entry name" value="Talin_cent_sf"/>
</dbReference>
<evidence type="ECO:0000259" key="5">
    <source>
        <dbReference type="PROSITE" id="PS50057"/>
    </source>
</evidence>
<dbReference type="CDD" id="cd10569">
    <property type="entry name" value="FERM_C_Talin"/>
    <property type="match status" value="1"/>
</dbReference>
<dbReference type="InterPro" id="IPR019748">
    <property type="entry name" value="FERM_central"/>
</dbReference>
<dbReference type="InterPro" id="IPR054060">
    <property type="entry name" value="TLN1-like_RS"/>
</dbReference>
<dbReference type="GO" id="GO:0051015">
    <property type="term" value="F:actin filament binding"/>
    <property type="evidence" value="ECO:0007669"/>
    <property type="project" value="InterPro"/>
</dbReference>
<dbReference type="FunFam" id="1.20.80.10:FF:000007">
    <property type="entry name" value="Talin 2"/>
    <property type="match status" value="1"/>
</dbReference>
<sequence>MVGDSRRLALRIHVPDAEVTKALVFDALMTVGQACDQIRHQIREIDGLDNSKDYGLFLPHEDNKKGLWLDNSRSLEHYILRNGDTLEYKYRFRWLYIRTMDGTRKTLRVDDSKTLAELMLPICTKMGIYNYEEYLLVRDTEEAEKERSLTLKRAHQSGGLVGTLRDADKMEKLRKELHTDDEVIWLNPAQSLRQQGVDEKEVLLLRRRYFFSDMNVDARDPVQLNLLYVQLKDAILNGTHPVTLEEAVTLAALQCQVELGNYSPAKFRPGYLDLKDYLPKEFLKIKNVEKKIFQQHASLNGLTDIEARVKYCHFCRSLKTYGITFFLVKEKMKGKNRLVPRLLGITKDSVVRLDERTKEVVKVWPLTSILKWAASPNAFTMDFGEYSPDEYYTAQTAEGEQISQLIAGYIDIILKKQKARDHQGLQGDEESAMYEENVRAERAKFVQNERRSVGPADRERERLALEETIEVQRRLQHQATPIPPLLNGASQQVAVNDDNMVGYIGTSERRYIQAGSIPTLSSETARMRSNDDSTDDFCTGGTQYYICKTMTPAQRALHVTIEENINALQEGKQRLEIGPPTERVLVNLGHDEASRRWLNESMGATEVRVADEMGAMNAAVAQAVRSANRADAAVGSVGPTTYGVAEVTDPADDLMRMQQSFRVVTVHFPAFVDNVKRVAVLRRESGLLRAEDEPDERVRHGIADESEANAQNLLGAARTVADSFTELLKAATPLTTRQTEYDLDTVNYVTEQGTQAPGSSRKAILEAANRVGEASNDFLRYVMQDSEVTEGEIVPEEDERVYQDKLLELAKEVANSTAVLVVKAKNLATQTNLDPDHQQMVVMSATQTGLCTSQLVACTKVLAPTIHQASCQQQLSESARDVSSAVDVVVRTARSSGQAAHDRMDLSDADVQEVNAAVVEVEDAAAEVRTSLDRLNAHLLRGSARPYQGDTLDLFQQAYDALQQETDGVRLVAAARRLSQVTAQMITDLKVQAETLEGDPERQTRLFAAAKQLADSTTDLINQAKVCSGDPDSPVRQADLKHSADDLVVVAYASAAELLNARVIRSLQAAARAVVSASNNLITTSRVASSKSRSNNYHMMTDERAVNDLLPKMVSAIRFIRRDPEDPLAQLELICTCEHAVQPCSYLARSCRQMVPTISDAALQNALDGSTSQMVVAVETLKACLARASPIARQLQMDGALAILLRTVREAEELEKLAKAGTLTALPDDRLEDRYQTLKVGVRDAQNATSEVVSAVDALAQDYASPQSPNRDQGEDWLGSSANRLASGVSDLVRSTRSCLAAEERPIDVSLAANVHSSAQLAYQLVCVARKLEPVQLANLTPDQQSEVLEGNRTVNTNCKLIGDNLNRSLSECLLKALPGQKELSEASDLVQRRRKELVRFSEEPSIFEYPIEETRIERTQSEFTGAAVEFNQATTDLTSSYTPVNFCKSSIRFVGAYDNLVDKGIQLSRTKSPKDPSGRQLISGLVDVSDRSSEMLESAKQLCSQPEAEPLRQRLHGAARSVTDSISNLLSVSASGVVPGVADCDAALRRLESMRPLLEYPDRPVNSHIYQTCVSSCAQSLTPLSEGIRKTLDGVKSHDTDMFTSNVRRVTDSLCQIAEETSQAAYLIGVSHPTSEPGRAGLIDIAFFERLQRDIRNICRAMNSPQVTEREDRARVVSLANDMSANVRSLRDACNSICAKSTNSEAKRKLQALSNDATHSMSELIQRSADWSDEGRRATNNHAHAVNTNIDRLMSYLFSTNEFDSEPARISREARDVQQPICAAGQACLESGKGVILASKHMLQTAETKGQPSDTAFAAFTAASRDLTDNTKHLLSVLDAQAPGQAECQRALLNIRRLLHELERDKMAMMDGAFAPRHQATEEGFLKQLSMNSRALRDIAPQVGRGATSEAERLGHTIRDLDLLLPGLVSNALGAASRSSNPSAQMTYLEHTRTVLESAEQLVSAAKQAGGNPKTDDHRVAVNDCVNAQVASCEELLSAIEGISSQQNFMNKLMAVLEESQNLVDKPGRVPYDAHFTDYQSRLLRLARHMEQQTEVTVRTARRPHETSNQEMTGLVQSLAQDYAEICMISRDACETIRDSHEAEKLRWAVKNLGQTTRGLIMATVNVASSKSDTSSLTRNGALARPPASIRSLDFSAGAMNDRLRELIALLEAQGPGTQACLQGASTVSGIIADLDTTILFASSGTLHPPIRDDVDMQHLESQQRYSAISSGYDDFGREAQSNFISIRESIHRTADALVQDTRSLVLGAGEDQTRLAGSTQMAVRNISQLADVVKQGAALIGPGQSDSQVQILSTAKDTAVALRSTLLTAAQVQDRSKKDPAFKEVKTYENEVEISANRLLKAVDAIDMESNRGTKALISIAHLCRQLASRMSMGTAQTTTSAPGFNDLGSATTLMSTTSSLVSRYLAPDELSAAAEGPLLSVVDKAVTAASTRRQDDALVCANIAHHAILDLVNTYKNLQKQQEIKEEFRKASGDTVKKIVLETSELMDSVKGVIADGNVKDSTRVTNSVAKISALSNQLMRLIDKMRDSPRLVMYFRVNSPEWRDVAEKYLGRHIAFHNHYESCTEQDGSHRAVSSQASCLQIHLDSKGRLMSGVEAAIETIRRTDTALSLLESDLNKSKQEPINQDIAAHTQPILSMARSVTLAAREFVQTVQLAFASWASANLGRLDLSIALAIEQLCELSRLCSETRSEGPYTAPVDDPIRVMPSRERLLNAVRQLASACGELLCAVQSSSQISSANLTAVQTAARAVKEQTDRMSKLIRNKDPIFSHLPEEVGFEGSASSAQVPMVSSRVDDEPTCAQIQTEQVVLDDLQSEVERLNRTITDEGEVRS</sequence>
<dbReference type="SMART" id="SM01244">
    <property type="entry name" value="IRS"/>
    <property type="match status" value="1"/>
</dbReference>
<dbReference type="InterPro" id="IPR002558">
    <property type="entry name" value="ILWEQ_dom"/>
</dbReference>
<dbReference type="SUPFAM" id="SSF109880">
    <property type="entry name" value="A middle domain of Talin 1"/>
    <property type="match status" value="1"/>
</dbReference>
<dbReference type="Pfam" id="PF01608">
    <property type="entry name" value="I_LWEQ"/>
    <property type="match status" value="1"/>
</dbReference>
<dbReference type="InterPro" id="IPR035964">
    <property type="entry name" value="I/LWEQ_dom_sf"/>
</dbReference>
<dbReference type="InterPro" id="IPR011993">
    <property type="entry name" value="PH-like_dom_sf"/>
</dbReference>
<dbReference type="InterPro" id="IPR054082">
    <property type="entry name" value="Talin_IBS2B"/>
</dbReference>
<dbReference type="Gene3D" id="1.20.80.10">
    <property type="match status" value="1"/>
</dbReference>
<dbReference type="CDD" id="cd17090">
    <property type="entry name" value="FERM_F1_TLN"/>
    <property type="match status" value="1"/>
</dbReference>
<dbReference type="Pfam" id="PF16511">
    <property type="entry name" value="FERM_f0"/>
    <property type="match status" value="1"/>
</dbReference>
<dbReference type="EMBL" id="CABIJS010000444">
    <property type="protein sequence ID" value="VUZ51612.1"/>
    <property type="molecule type" value="Genomic_DNA"/>
</dbReference>
<dbReference type="InterPro" id="IPR002404">
    <property type="entry name" value="IRS_PTB"/>
</dbReference>
<dbReference type="InterPro" id="IPR019749">
    <property type="entry name" value="Band_41_domain"/>
</dbReference>
<dbReference type="SMART" id="SM00295">
    <property type="entry name" value="B41"/>
    <property type="match status" value="1"/>
</dbReference>
<dbReference type="Proteomes" id="UP000321570">
    <property type="component" value="Unassembled WGS sequence"/>
</dbReference>
<dbReference type="GO" id="GO:0005925">
    <property type="term" value="C:focal adhesion"/>
    <property type="evidence" value="ECO:0007669"/>
    <property type="project" value="InterPro"/>
</dbReference>
<reference evidence="6 7" key="1">
    <citation type="submission" date="2019-07" db="EMBL/GenBank/DDBJ databases">
        <authorList>
            <person name="Jastrzebski P J."/>
            <person name="Paukszto L."/>
            <person name="Jastrzebski P J."/>
        </authorList>
    </citation>
    <scope>NUCLEOTIDE SEQUENCE [LARGE SCALE GENOMIC DNA]</scope>
    <source>
        <strain evidence="6 7">WMS-il1</strain>
    </source>
</reference>
<dbReference type="Pfam" id="PF02174">
    <property type="entry name" value="IRS"/>
    <property type="match status" value="1"/>
</dbReference>
<dbReference type="GO" id="GO:0005178">
    <property type="term" value="F:integrin binding"/>
    <property type="evidence" value="ECO:0007669"/>
    <property type="project" value="TreeGrafter"/>
</dbReference>
<evidence type="ECO:0000256" key="1">
    <source>
        <dbReference type="ARBA" id="ARBA00004245"/>
    </source>
</evidence>
<keyword evidence="4" id="KW-0175">Coiled coil</keyword>
<dbReference type="InterPro" id="IPR049108">
    <property type="entry name" value="Talin_R4"/>
</dbReference>
<dbReference type="FunFam" id="2.30.29.30:FF:000028">
    <property type="entry name" value="Talin 2"/>
    <property type="match status" value="1"/>
</dbReference>
<protein>
    <recommendedName>
        <fullName evidence="5">FERM domain-containing protein</fullName>
    </recommendedName>
</protein>
<dbReference type="Pfam" id="PF21896">
    <property type="entry name" value="Talin_IBS2B"/>
    <property type="match status" value="1"/>
</dbReference>
<gene>
    <name evidence="6" type="ORF">WMSIL1_LOCUS10242</name>
</gene>
<dbReference type="Pfam" id="PF09141">
    <property type="entry name" value="Talin_middle"/>
    <property type="match status" value="1"/>
</dbReference>
<evidence type="ECO:0000313" key="6">
    <source>
        <dbReference type="EMBL" id="VUZ51612.1"/>
    </source>
</evidence>
<dbReference type="InterPro" id="IPR035963">
    <property type="entry name" value="FERM_2"/>
</dbReference>
<dbReference type="PROSITE" id="PS50057">
    <property type="entry name" value="FERM_3"/>
    <property type="match status" value="1"/>
</dbReference>
<evidence type="ECO:0000256" key="4">
    <source>
        <dbReference type="SAM" id="Coils"/>
    </source>
</evidence>
<dbReference type="InterPro" id="IPR015224">
    <property type="entry name" value="Talin_cent"/>
</dbReference>
<evidence type="ECO:0000313" key="7">
    <source>
        <dbReference type="Proteomes" id="UP000321570"/>
    </source>
</evidence>
<keyword evidence="7" id="KW-1185">Reference proteome</keyword>
<dbReference type="SUPFAM" id="SSF47031">
    <property type="entry name" value="Second domain of FERM"/>
    <property type="match status" value="1"/>
</dbReference>
<name>A0A564YWH5_HYMDI</name>
<dbReference type="GO" id="GO:0005737">
    <property type="term" value="C:cytoplasm"/>
    <property type="evidence" value="ECO:0007669"/>
    <property type="project" value="TreeGrafter"/>
</dbReference>
<dbReference type="CDD" id="cd14473">
    <property type="entry name" value="FERM_B-lobe"/>
    <property type="match status" value="1"/>
</dbReference>
<dbReference type="GO" id="GO:0005200">
    <property type="term" value="F:structural constituent of cytoskeleton"/>
    <property type="evidence" value="ECO:0007669"/>
    <property type="project" value="InterPro"/>
</dbReference>
<dbReference type="InterPro" id="IPR057346">
    <property type="entry name" value="Talin1/2_VBS2"/>
</dbReference>